<dbReference type="InterPro" id="IPR050987">
    <property type="entry name" value="AtrR-like"/>
</dbReference>
<keyword evidence="1" id="KW-0539">Nucleus</keyword>
<dbReference type="GO" id="GO:0003677">
    <property type="term" value="F:DNA binding"/>
    <property type="evidence" value="ECO:0007669"/>
    <property type="project" value="InterPro"/>
</dbReference>
<proteinExistence type="predicted"/>
<dbReference type="AlphaFoldDB" id="A0A8H3VNT4"/>
<dbReference type="GO" id="GO:0003700">
    <property type="term" value="F:DNA-binding transcription factor activity"/>
    <property type="evidence" value="ECO:0007669"/>
    <property type="project" value="InterPro"/>
</dbReference>
<evidence type="ECO:0000259" key="3">
    <source>
        <dbReference type="SMART" id="SM00906"/>
    </source>
</evidence>
<dbReference type="EMBL" id="WNWR01000064">
    <property type="protein sequence ID" value="KAE9992270.1"/>
    <property type="molecule type" value="Genomic_DNA"/>
</dbReference>
<dbReference type="Proteomes" id="UP000490939">
    <property type="component" value="Unassembled WGS sequence"/>
</dbReference>
<gene>
    <name evidence="4" type="ORF">EG327_009531</name>
</gene>
<dbReference type="GO" id="GO:0006351">
    <property type="term" value="P:DNA-templated transcription"/>
    <property type="evidence" value="ECO:0007669"/>
    <property type="project" value="InterPro"/>
</dbReference>
<dbReference type="PANTHER" id="PTHR46910:SF1">
    <property type="entry name" value="MISCELLANEOUS ZN(II)2CYS6 TRANSCRIPTION FACTOR (EUROFUNG)-RELATED"/>
    <property type="match status" value="1"/>
</dbReference>
<feature type="compositionally biased region" description="Low complexity" evidence="2">
    <location>
        <begin position="78"/>
        <end position="90"/>
    </location>
</feature>
<organism evidence="4 5">
    <name type="scientific">Venturia inaequalis</name>
    <name type="common">Apple scab fungus</name>
    <dbReference type="NCBI Taxonomy" id="5025"/>
    <lineage>
        <taxon>Eukaryota</taxon>
        <taxon>Fungi</taxon>
        <taxon>Dikarya</taxon>
        <taxon>Ascomycota</taxon>
        <taxon>Pezizomycotina</taxon>
        <taxon>Dothideomycetes</taxon>
        <taxon>Pleosporomycetidae</taxon>
        <taxon>Venturiales</taxon>
        <taxon>Venturiaceae</taxon>
        <taxon>Venturia</taxon>
    </lineage>
</organism>
<feature type="compositionally biased region" description="Low complexity" evidence="2">
    <location>
        <begin position="14"/>
        <end position="46"/>
    </location>
</feature>
<evidence type="ECO:0000313" key="5">
    <source>
        <dbReference type="Proteomes" id="UP000490939"/>
    </source>
</evidence>
<evidence type="ECO:0000256" key="2">
    <source>
        <dbReference type="SAM" id="MobiDB-lite"/>
    </source>
</evidence>
<evidence type="ECO:0000256" key="1">
    <source>
        <dbReference type="ARBA" id="ARBA00023242"/>
    </source>
</evidence>
<keyword evidence="5" id="KW-1185">Reference proteome</keyword>
<accession>A0A8H3VNT4</accession>
<evidence type="ECO:0000313" key="4">
    <source>
        <dbReference type="EMBL" id="KAE9992270.1"/>
    </source>
</evidence>
<feature type="region of interest" description="Disordered" evidence="2">
    <location>
        <begin position="1"/>
        <end position="61"/>
    </location>
</feature>
<dbReference type="InterPro" id="IPR007219">
    <property type="entry name" value="XnlR_reg_dom"/>
</dbReference>
<name>A0A8H3VNT4_VENIN</name>
<feature type="region of interest" description="Disordered" evidence="2">
    <location>
        <begin position="75"/>
        <end position="130"/>
    </location>
</feature>
<dbReference type="CDD" id="cd12148">
    <property type="entry name" value="fungal_TF_MHR"/>
    <property type="match status" value="1"/>
</dbReference>
<feature type="region of interest" description="Disordered" evidence="2">
    <location>
        <begin position="808"/>
        <end position="830"/>
    </location>
</feature>
<comment type="caution">
    <text evidence="4">The sequence shown here is derived from an EMBL/GenBank/DDBJ whole genome shotgun (WGS) entry which is preliminary data.</text>
</comment>
<dbReference type="Pfam" id="PF04082">
    <property type="entry name" value="Fungal_trans"/>
    <property type="match status" value="1"/>
</dbReference>
<dbReference type="GO" id="GO:0008270">
    <property type="term" value="F:zinc ion binding"/>
    <property type="evidence" value="ECO:0007669"/>
    <property type="project" value="InterPro"/>
</dbReference>
<sequence length="836" mass="92904">MADSFAQHSRHPHSVSSHDSSSTSSGGSRQTLIPPSSSLFASSGPSRTLPEPVPQVSSAVRSPVGFGSSDFRYHPYNTSTGSPSSIAGSSVHDTNDPYGSAGVSPTLPGPHLSAQKRAYRQRRKDPSCDACRERKVKVSSIRHNGASVELNRNVVVRCNRDVELFRMLKPECQMPVHKRDKSQNVVNKDLQTQLADAKHQINHLRSLLQNNNPANLDSSPIDSAAVRLPALLRTRTEAKETRGPPPMHNFEHVRRNLRKYSRGVFKIPPTHRHIPPTPLINSPEPALPPTPIIDALLYSYYTYMHRASPMFHWPTFIDQLQKVKEAGTFVGAPQVWVGLFFGVLACGTLQPSAHSNPDVDGMKYIILAARLLNTWTDNMLALHAQTALLISVFLYEQNIRSAGWVWLGTCIRMAQEIGLDLHNGPWGPIEAEERRRLFASIVSWDRILSLTENKPLQVDLGENDVPWSSNVDDSWIAPRGTGRPLPVQLTNQTASTVVPVLRFMVQLKKTLKDHVISRPTLQTYDDYFRAILSSFPEDYQLSCESYLEPFALCALIPFQLARFQLYRHNLNAYCSPQERTDALNRCHSVALETVRYVSRCMLKPPSAPPRSSSVIQTWQEVVNAAANNLLCRHVWRCTLILCLRGDFTDALSCVRFHAAIGETRKLNIACGRHLAFFLERLIERVKGGLASQQEVEMDFEILAYASGDMQGELDNGFVWAGAPISHPGKPGASPTLATGTGIHSNPFADEGLPASALLTDQERTDWGGWQRVERQISMLIDEQQRRTRHQPPPLYHRPSNIDMQRVQLAPPESTPSPGASSTPSAGAARISIANII</sequence>
<feature type="domain" description="Xylanolytic transcriptional activator regulatory" evidence="3">
    <location>
        <begin position="403"/>
        <end position="474"/>
    </location>
</feature>
<dbReference type="SMART" id="SM00906">
    <property type="entry name" value="Fungal_trans"/>
    <property type="match status" value="1"/>
</dbReference>
<dbReference type="PANTHER" id="PTHR46910">
    <property type="entry name" value="TRANSCRIPTION FACTOR PDR1"/>
    <property type="match status" value="1"/>
</dbReference>
<reference evidence="4 5" key="1">
    <citation type="submission" date="2019-07" db="EMBL/GenBank/DDBJ databases">
        <title>Venturia inaequalis Genome Resource.</title>
        <authorList>
            <person name="Lichtner F.J."/>
        </authorList>
    </citation>
    <scope>NUCLEOTIDE SEQUENCE [LARGE SCALE GENOMIC DNA]</scope>
    <source>
        <strain evidence="4 5">DMI_063113</strain>
    </source>
</reference>
<protein>
    <recommendedName>
        <fullName evidence="3">Xylanolytic transcriptional activator regulatory domain-containing protein</fullName>
    </recommendedName>
</protein>
<feature type="compositionally biased region" description="Low complexity" evidence="2">
    <location>
        <begin position="809"/>
        <end position="828"/>
    </location>
</feature>